<evidence type="ECO:0000259" key="1">
    <source>
        <dbReference type="Pfam" id="PF13546"/>
    </source>
</evidence>
<dbReference type="Proteomes" id="UP001500962">
    <property type="component" value="Unassembled WGS sequence"/>
</dbReference>
<protein>
    <submittedName>
        <fullName evidence="3">Transposase</fullName>
    </submittedName>
</protein>
<geneLocation type="plasmid" evidence="4 5">
    <name>unnamed2</name>
</geneLocation>
<evidence type="ECO:0000313" key="4">
    <source>
        <dbReference type="EMBL" id="UOO96983.1"/>
    </source>
</evidence>
<keyword evidence="3" id="KW-0614">Plasmid</keyword>
<dbReference type="Proteomes" id="UP000830542">
    <property type="component" value="Plasmid unnamed2"/>
</dbReference>
<gene>
    <name evidence="2" type="ORF">GCM10008985_38710</name>
    <name evidence="3" type="ORF">MUK72_15965</name>
    <name evidence="4" type="ORF">MUK72_17430</name>
</gene>
<dbReference type="InterPro" id="IPR012337">
    <property type="entry name" value="RNaseH-like_sf"/>
</dbReference>
<reference evidence="3" key="2">
    <citation type="submission" date="2022-04" db="EMBL/GenBank/DDBJ databases">
        <title>Sequencing and genomic assembly of Halococcus dombrowskii.</title>
        <authorList>
            <person name="Lim S.W."/>
            <person name="MacLea K.S."/>
        </authorList>
    </citation>
    <scope>NUCLEOTIDE SEQUENCE</scope>
    <source>
        <strain evidence="3">H4</strain>
        <plasmid evidence="3">unnamed1</plasmid>
        <plasmid evidence="4">unnamed2</plasmid>
    </source>
</reference>
<dbReference type="GeneID" id="71763668"/>
<feature type="domain" description="Transposase IS701-like DDE" evidence="1">
    <location>
        <begin position="31"/>
        <end position="226"/>
    </location>
</feature>
<accession>A0AAV3SNA8</accession>
<dbReference type="InterPro" id="IPR039365">
    <property type="entry name" value="IS701-like"/>
</dbReference>
<name>A0AAV3SNA8_HALDO</name>
<dbReference type="InterPro" id="IPR038721">
    <property type="entry name" value="IS701-like_DDE_dom"/>
</dbReference>
<dbReference type="Pfam" id="PF13546">
    <property type="entry name" value="DDE_5"/>
    <property type="match status" value="1"/>
</dbReference>
<dbReference type="SUPFAM" id="SSF53098">
    <property type="entry name" value="Ribonuclease H-like"/>
    <property type="match status" value="1"/>
</dbReference>
<dbReference type="EMBL" id="CP095007">
    <property type="protein sequence ID" value="UOO96983.1"/>
    <property type="molecule type" value="Genomic_DNA"/>
</dbReference>
<sequence>MLGVSRLPPWVAQALASFESVFSDRRNVTSFVAFVSAVIKTESRHTVSELARGISRPDADAKSSRTYRYFLGDAVWSAIDLAQHQAAYIFDQLDVGAGDEILLHIDDTHVSKTGDATDGVARLYNPVKGETELGNKFVTSCLQVGEIYFPYLARMYIKEELAPDFDEPFKKKTEIAVEKIVTPLQIPSGAALTVVFDSAYYAGDKVKQITNQGYDVVCRYKSSYHVSPVGVVWDLRVDDFASTLEYEDVTITVRGRKKTYSVASEIVEIEGLGRVKSVTSETDDVTRHYISTDLGRPAAEILELVEHRWNIETVHEESNKQFGFKQYELWGKQGIERYIQLVFLAWTLVTLNEQADVGFWEDGGGLSVRLNHAQADLTAETVFQITEEIDSSLPRAERREAVRERVYFYSWSSIANFFITDYR</sequence>
<evidence type="ECO:0000313" key="6">
    <source>
        <dbReference type="Proteomes" id="UP001500962"/>
    </source>
</evidence>
<proteinExistence type="predicted"/>
<reference evidence="2" key="3">
    <citation type="submission" date="2023-12" db="EMBL/GenBank/DDBJ databases">
        <authorList>
            <person name="Sun Q."/>
            <person name="Inoue M."/>
        </authorList>
    </citation>
    <scope>NUCLEOTIDE SEQUENCE</scope>
    <source>
        <strain evidence="2">JCM 12289</strain>
    </source>
</reference>
<dbReference type="EMBL" id="BAAADN010000095">
    <property type="protein sequence ID" value="GAA0478748.1"/>
    <property type="molecule type" value="Genomic_DNA"/>
</dbReference>
<dbReference type="EMBL" id="CP095006">
    <property type="protein sequence ID" value="UOO96676.1"/>
    <property type="molecule type" value="Genomic_DNA"/>
</dbReference>
<keyword evidence="5" id="KW-1185">Reference proteome</keyword>
<evidence type="ECO:0000313" key="5">
    <source>
        <dbReference type="Proteomes" id="UP000830542"/>
    </source>
</evidence>
<evidence type="ECO:0000313" key="3">
    <source>
        <dbReference type="EMBL" id="UOO96676.1"/>
    </source>
</evidence>
<dbReference type="KEGG" id="hdo:MUK72_15965"/>
<dbReference type="AlphaFoldDB" id="A0AAV3SNA8"/>
<dbReference type="PANTHER" id="PTHR33627">
    <property type="entry name" value="TRANSPOSASE"/>
    <property type="match status" value="1"/>
</dbReference>
<dbReference type="KEGG" id="hdo:MUK72_17430"/>
<reference evidence="2" key="1">
    <citation type="journal article" date="2014" name="Int. J. Syst. Evol. Microbiol.">
        <title>Complete genome sequence of Corynebacterium casei LMG S-19264T (=DSM 44701T), isolated from a smear-ripened cheese.</title>
        <authorList>
            <consortium name="US DOE Joint Genome Institute (JGI-PGF)"/>
            <person name="Walter F."/>
            <person name="Albersmeier A."/>
            <person name="Kalinowski J."/>
            <person name="Ruckert C."/>
        </authorList>
    </citation>
    <scope>NUCLEOTIDE SEQUENCE</scope>
    <source>
        <strain evidence="2">JCM 12289</strain>
    </source>
</reference>
<geneLocation type="plasmid" evidence="3 5">
    <name>unnamed1</name>
</geneLocation>
<organism evidence="2 6">
    <name type="scientific">Halococcus dombrowskii</name>
    <dbReference type="NCBI Taxonomy" id="179637"/>
    <lineage>
        <taxon>Archaea</taxon>
        <taxon>Methanobacteriati</taxon>
        <taxon>Methanobacteriota</taxon>
        <taxon>Stenosarchaea group</taxon>
        <taxon>Halobacteria</taxon>
        <taxon>Halobacteriales</taxon>
        <taxon>Halococcaceae</taxon>
        <taxon>Halococcus</taxon>
    </lineage>
</organism>
<dbReference type="PANTHER" id="PTHR33627:SF1">
    <property type="entry name" value="TRANSPOSASE"/>
    <property type="match status" value="1"/>
</dbReference>
<evidence type="ECO:0000313" key="2">
    <source>
        <dbReference type="EMBL" id="GAA0478748.1"/>
    </source>
</evidence>
<dbReference type="RefSeq" id="WP_244705621.1">
    <property type="nucleotide sequence ID" value="NZ_BAAADN010000095.1"/>
</dbReference>
<dbReference type="Proteomes" id="UP000830542">
    <property type="component" value="Plasmid unnamed1"/>
</dbReference>